<reference evidence="2" key="1">
    <citation type="submission" date="2023-08" db="EMBL/GenBank/DDBJ databases">
        <title>Black Yeasts Isolated from many extreme environments.</title>
        <authorList>
            <person name="Coleine C."/>
            <person name="Stajich J.E."/>
            <person name="Selbmann L."/>
        </authorList>
    </citation>
    <scope>NUCLEOTIDE SEQUENCE</scope>
    <source>
        <strain evidence="2">CCFEE 5401</strain>
    </source>
</reference>
<sequence length="115" mass="12823">MSRHHPDLVMCRKTSGINIGRLCDKCDGKCPVCDSYVRPTTLARICDECSFGNYQNKCVVCGGEGISDAFYCFECTRLEKDRDGCPKIINLGSSRTDLFYQKKGFRNQGGQGGNY</sequence>
<dbReference type="GO" id="GO:0000398">
    <property type="term" value="P:mRNA splicing, via spliceosome"/>
    <property type="evidence" value="ECO:0007669"/>
    <property type="project" value="InterPro"/>
</dbReference>
<evidence type="ECO:0000256" key="1">
    <source>
        <dbReference type="ARBA" id="ARBA00008626"/>
    </source>
</evidence>
<proteinExistence type="inferred from homology"/>
<comment type="caution">
    <text evidence="2">The sequence shown here is derived from an EMBL/GenBank/DDBJ whole genome shotgun (WGS) entry which is preliminary data.</text>
</comment>
<name>A0AAN7TA43_9PEZI</name>
<dbReference type="Proteomes" id="UP001310890">
    <property type="component" value="Unassembled WGS sequence"/>
</dbReference>
<dbReference type="EMBL" id="JAVRRL010000078">
    <property type="protein sequence ID" value="KAK5108784.1"/>
    <property type="molecule type" value="Genomic_DNA"/>
</dbReference>
<organism evidence="2 3">
    <name type="scientific">Meristemomyces frigidus</name>
    <dbReference type="NCBI Taxonomy" id="1508187"/>
    <lineage>
        <taxon>Eukaryota</taxon>
        <taxon>Fungi</taxon>
        <taxon>Dikarya</taxon>
        <taxon>Ascomycota</taxon>
        <taxon>Pezizomycotina</taxon>
        <taxon>Dothideomycetes</taxon>
        <taxon>Dothideomycetidae</taxon>
        <taxon>Mycosphaerellales</taxon>
        <taxon>Teratosphaeriaceae</taxon>
        <taxon>Meristemomyces</taxon>
    </lineage>
</organism>
<dbReference type="Pfam" id="PF03660">
    <property type="entry name" value="PHF5"/>
    <property type="match status" value="1"/>
</dbReference>
<protein>
    <recommendedName>
        <fullName evidence="4">Pre-mRNA splicing factor ini1</fullName>
    </recommendedName>
</protein>
<gene>
    <name evidence="2" type="ORF">LTR62_007844</name>
</gene>
<evidence type="ECO:0008006" key="4">
    <source>
        <dbReference type="Google" id="ProtNLM"/>
    </source>
</evidence>
<dbReference type="AlphaFoldDB" id="A0AAN7TA43"/>
<comment type="similarity">
    <text evidence="1">Belongs to the PHF5 family.</text>
</comment>
<evidence type="ECO:0000313" key="3">
    <source>
        <dbReference type="Proteomes" id="UP001310890"/>
    </source>
</evidence>
<accession>A0AAN7TA43</accession>
<evidence type="ECO:0000313" key="2">
    <source>
        <dbReference type="EMBL" id="KAK5108784.1"/>
    </source>
</evidence>
<dbReference type="InterPro" id="IPR005345">
    <property type="entry name" value="PHF5"/>
</dbReference>
<dbReference type="PIRSF" id="PIRSF016468">
    <property type="entry name" value="PHF5"/>
    <property type="match status" value="1"/>
</dbReference>
<dbReference type="PANTHER" id="PTHR13120">
    <property type="entry name" value="PHD FINGER-LIKE DOMAIN-CONTAINING PROTEIN 5A"/>
    <property type="match status" value="1"/>
</dbReference>